<accession>A0AAF0C6J9</accession>
<evidence type="ECO:0000313" key="3">
    <source>
        <dbReference type="Proteomes" id="UP000032568"/>
    </source>
</evidence>
<sequence length="159" mass="16994">MSAKGFTLIELVVVLVLLGILAVTALPRFIDLTGDARAAEMQALQASLSSAIVMAHAKSIISGSTNSVSDIKIGDTYYAIYNGYPDFIERGDGSEQGKGLAINSLVEFDTDNITFDGNFSPAVFDHTQAATPHKCRIEYFRAQNATTPAVLTAKLEDCS</sequence>
<dbReference type="EMBL" id="CP059736">
    <property type="protein sequence ID" value="WDE02713.1"/>
    <property type="molecule type" value="Genomic_DNA"/>
</dbReference>
<dbReference type="PROSITE" id="PS00409">
    <property type="entry name" value="PROKAR_NTER_METHYL"/>
    <property type="match status" value="1"/>
</dbReference>
<dbReference type="InterPro" id="IPR012902">
    <property type="entry name" value="N_methyl_site"/>
</dbReference>
<evidence type="ECO:0000256" key="1">
    <source>
        <dbReference type="SAM" id="Phobius"/>
    </source>
</evidence>
<dbReference type="InterPro" id="IPR045584">
    <property type="entry name" value="Pilin-like"/>
</dbReference>
<protein>
    <submittedName>
        <fullName evidence="2">Prepilin-type N-terminal cleavage/methylation domain-containing protein</fullName>
    </submittedName>
</protein>
<organism evidence="2 3">
    <name type="scientific">Thalassomonas actiniarum</name>
    <dbReference type="NCBI Taxonomy" id="485447"/>
    <lineage>
        <taxon>Bacteria</taxon>
        <taxon>Pseudomonadati</taxon>
        <taxon>Pseudomonadota</taxon>
        <taxon>Gammaproteobacteria</taxon>
        <taxon>Alteromonadales</taxon>
        <taxon>Colwelliaceae</taxon>
        <taxon>Thalassomonas</taxon>
    </lineage>
</organism>
<dbReference type="Pfam" id="PF07963">
    <property type="entry name" value="N_methyl"/>
    <property type="match status" value="1"/>
</dbReference>
<keyword evidence="1" id="KW-0472">Membrane</keyword>
<keyword evidence="3" id="KW-1185">Reference proteome</keyword>
<keyword evidence="1" id="KW-1133">Transmembrane helix</keyword>
<proteinExistence type="predicted"/>
<keyword evidence="1" id="KW-0812">Transmembrane</keyword>
<dbReference type="Gene3D" id="3.30.700.10">
    <property type="entry name" value="Glycoprotein, Type 4 Pilin"/>
    <property type="match status" value="1"/>
</dbReference>
<dbReference type="Proteomes" id="UP000032568">
    <property type="component" value="Chromosome pTact"/>
</dbReference>
<feature type="transmembrane region" description="Helical" evidence="1">
    <location>
        <begin position="6"/>
        <end position="27"/>
    </location>
</feature>
<name>A0AAF0C6J9_9GAMM</name>
<evidence type="ECO:0000313" key="2">
    <source>
        <dbReference type="EMBL" id="WDE02713.1"/>
    </source>
</evidence>
<gene>
    <name evidence="2" type="ORF">SG35_028870</name>
</gene>
<dbReference type="KEGG" id="tact:SG35_028870"/>
<dbReference type="AlphaFoldDB" id="A0AAF0C6J9"/>
<reference evidence="2 3" key="1">
    <citation type="journal article" date="2015" name="Genome Announc.">
        <title>Draft Genome Sequences of Marine Isolates of Thalassomonas viridans and Thalassomonas actiniarum.</title>
        <authorList>
            <person name="Olonade I."/>
            <person name="van Zyl L.J."/>
            <person name="Trindade M."/>
        </authorList>
    </citation>
    <scope>NUCLEOTIDE SEQUENCE [LARGE SCALE GENOMIC DNA]</scope>
    <source>
        <strain evidence="2 3">A5K-106</strain>
    </source>
</reference>
<dbReference type="SUPFAM" id="SSF54523">
    <property type="entry name" value="Pili subunits"/>
    <property type="match status" value="1"/>
</dbReference>
<reference evidence="2 3" key="2">
    <citation type="journal article" date="2022" name="Mar. Drugs">
        <title>Bioassay-Guided Fractionation Leads to the Detection of Cholic Acid Generated by the Rare Thalassomonas sp.</title>
        <authorList>
            <person name="Pheiffer F."/>
            <person name="Schneider Y.K."/>
            <person name="Hansen E.H."/>
            <person name="Andersen J.H."/>
            <person name="Isaksson J."/>
            <person name="Busche T."/>
            <person name="R C."/>
            <person name="Kalinowski J."/>
            <person name="Zyl L.V."/>
            <person name="Trindade M."/>
        </authorList>
    </citation>
    <scope>NUCLEOTIDE SEQUENCE [LARGE SCALE GENOMIC DNA]</scope>
    <source>
        <strain evidence="2 3">A5K-106</strain>
    </source>
</reference>
<dbReference type="NCBIfam" id="TIGR02532">
    <property type="entry name" value="IV_pilin_GFxxxE"/>
    <property type="match status" value="1"/>
</dbReference>